<keyword evidence="4" id="KW-0732">Signal</keyword>
<evidence type="ECO:0000256" key="8">
    <source>
        <dbReference type="RuleBase" id="RU361238"/>
    </source>
</evidence>
<dbReference type="VEuPathDB" id="FungiDB:MAPG_04122"/>
<organism evidence="10 11">
    <name type="scientific">Magnaporthiopsis poae (strain ATCC 64411 / 73-15)</name>
    <name type="common">Kentucky bluegrass fungus</name>
    <name type="synonym">Magnaporthe poae</name>
    <dbReference type="NCBI Taxonomy" id="644358"/>
    <lineage>
        <taxon>Eukaryota</taxon>
        <taxon>Fungi</taxon>
        <taxon>Dikarya</taxon>
        <taxon>Ascomycota</taxon>
        <taxon>Pezizomycotina</taxon>
        <taxon>Sordariomycetes</taxon>
        <taxon>Sordariomycetidae</taxon>
        <taxon>Magnaporthales</taxon>
        <taxon>Magnaporthaceae</taxon>
        <taxon>Magnaporthiopsis</taxon>
    </lineage>
</organism>
<reference evidence="9" key="1">
    <citation type="submission" date="2010-05" db="EMBL/GenBank/DDBJ databases">
        <title>The Genome Sequence of Magnaporthe poae strain ATCC 64411.</title>
        <authorList>
            <consortium name="The Broad Institute Genome Sequencing Platform"/>
            <consortium name="Broad Institute Genome Sequencing Center for Infectious Disease"/>
            <person name="Ma L.-J."/>
            <person name="Dead R."/>
            <person name="Young S."/>
            <person name="Zeng Q."/>
            <person name="Koehrsen M."/>
            <person name="Alvarado L."/>
            <person name="Berlin A."/>
            <person name="Chapman S.B."/>
            <person name="Chen Z."/>
            <person name="Freedman E."/>
            <person name="Gellesch M."/>
            <person name="Goldberg J."/>
            <person name="Griggs A."/>
            <person name="Gujja S."/>
            <person name="Heilman E.R."/>
            <person name="Heiman D."/>
            <person name="Hepburn T."/>
            <person name="Howarth C."/>
            <person name="Jen D."/>
            <person name="Larson L."/>
            <person name="Mehta T."/>
            <person name="Neiman D."/>
            <person name="Pearson M."/>
            <person name="Roberts A."/>
            <person name="Saif S."/>
            <person name="Shea T."/>
            <person name="Shenoy N."/>
            <person name="Sisk P."/>
            <person name="Stolte C."/>
            <person name="Sykes S."/>
            <person name="Walk T."/>
            <person name="White J."/>
            <person name="Yandava C."/>
            <person name="Haas B."/>
            <person name="Nusbaum C."/>
            <person name="Birren B."/>
        </authorList>
    </citation>
    <scope>NUCLEOTIDE SEQUENCE</scope>
    <source>
        <strain evidence="9">ATCC 64411</strain>
    </source>
</reference>
<evidence type="ECO:0000256" key="6">
    <source>
        <dbReference type="ARBA" id="ARBA00022837"/>
    </source>
</evidence>
<comment type="similarity">
    <text evidence="1 8">Belongs to the tannase family.</text>
</comment>
<dbReference type="InterPro" id="IPR029058">
    <property type="entry name" value="AB_hydrolase_fold"/>
</dbReference>
<evidence type="ECO:0000256" key="2">
    <source>
        <dbReference type="ARBA" id="ARBA00022487"/>
    </source>
</evidence>
<evidence type="ECO:0000256" key="7">
    <source>
        <dbReference type="ARBA" id="ARBA00023157"/>
    </source>
</evidence>
<dbReference type="PANTHER" id="PTHR33938">
    <property type="entry name" value="FERULOYL ESTERASE B-RELATED"/>
    <property type="match status" value="1"/>
</dbReference>
<keyword evidence="2" id="KW-0719">Serine esterase</keyword>
<accession>A0A0C4DVV9</accession>
<dbReference type="EMBL" id="GL876968">
    <property type="protein sequence ID" value="KLU85090.1"/>
    <property type="molecule type" value="Genomic_DNA"/>
</dbReference>
<evidence type="ECO:0000256" key="1">
    <source>
        <dbReference type="ARBA" id="ARBA00006249"/>
    </source>
</evidence>
<proteinExistence type="inferred from homology"/>
<gene>
    <name evidence="9" type="ORF">MAPG_04122</name>
</gene>
<dbReference type="AlphaFoldDB" id="A0A0C4DVV9"/>
<reference evidence="11" key="2">
    <citation type="submission" date="2010-05" db="EMBL/GenBank/DDBJ databases">
        <title>The genome sequence of Magnaporthe poae strain ATCC 64411.</title>
        <authorList>
            <person name="Ma L.-J."/>
            <person name="Dead R."/>
            <person name="Young S."/>
            <person name="Zeng Q."/>
            <person name="Koehrsen M."/>
            <person name="Alvarado L."/>
            <person name="Berlin A."/>
            <person name="Chapman S.B."/>
            <person name="Chen Z."/>
            <person name="Freedman E."/>
            <person name="Gellesch M."/>
            <person name="Goldberg J."/>
            <person name="Griggs A."/>
            <person name="Gujja S."/>
            <person name="Heilman E.R."/>
            <person name="Heiman D."/>
            <person name="Hepburn T."/>
            <person name="Howarth C."/>
            <person name="Jen D."/>
            <person name="Larson L."/>
            <person name="Mehta T."/>
            <person name="Neiman D."/>
            <person name="Pearson M."/>
            <person name="Roberts A."/>
            <person name="Saif S."/>
            <person name="Shea T."/>
            <person name="Shenoy N."/>
            <person name="Sisk P."/>
            <person name="Stolte C."/>
            <person name="Sykes S."/>
            <person name="Walk T."/>
            <person name="White J."/>
            <person name="Yandava C."/>
            <person name="Haas B."/>
            <person name="Nusbaum C."/>
            <person name="Birren B."/>
        </authorList>
    </citation>
    <scope>NUCLEOTIDE SEQUENCE [LARGE SCALE GENOMIC DNA]</scope>
    <source>
        <strain evidence="11">ATCC 64411 / 73-15</strain>
    </source>
</reference>
<reference evidence="10" key="4">
    <citation type="journal article" date="2015" name="G3 (Bethesda)">
        <title>Genome sequences of three phytopathogenic species of the Magnaporthaceae family of fungi.</title>
        <authorList>
            <person name="Okagaki L.H."/>
            <person name="Nunes C.C."/>
            <person name="Sailsbery J."/>
            <person name="Clay B."/>
            <person name="Brown D."/>
            <person name="John T."/>
            <person name="Oh Y."/>
            <person name="Young N."/>
            <person name="Fitzgerald M."/>
            <person name="Haas B.J."/>
            <person name="Zeng Q."/>
            <person name="Young S."/>
            <person name="Adiconis X."/>
            <person name="Fan L."/>
            <person name="Levin J.Z."/>
            <person name="Mitchell T.K."/>
            <person name="Okubara P.A."/>
            <person name="Farman M.L."/>
            <person name="Kohn L.M."/>
            <person name="Birren B."/>
            <person name="Ma L.-J."/>
            <person name="Dean R.A."/>
        </authorList>
    </citation>
    <scope>NUCLEOTIDE SEQUENCE</scope>
    <source>
        <strain evidence="10">ATCC 64411 / 73-15</strain>
    </source>
</reference>
<evidence type="ECO:0000256" key="5">
    <source>
        <dbReference type="ARBA" id="ARBA00022801"/>
    </source>
</evidence>
<dbReference type="Gene3D" id="3.40.50.1820">
    <property type="entry name" value="alpha/beta hydrolase"/>
    <property type="match status" value="1"/>
</dbReference>
<dbReference type="EC" id="3.1.1.-" evidence="8"/>
<evidence type="ECO:0000313" key="10">
    <source>
        <dbReference type="EnsemblFungi" id="MAPG_04122T0"/>
    </source>
</evidence>
<keyword evidence="6" id="KW-0106">Calcium</keyword>
<dbReference type="Pfam" id="PF07519">
    <property type="entry name" value="Tannase"/>
    <property type="match status" value="1"/>
</dbReference>
<evidence type="ECO:0000313" key="11">
    <source>
        <dbReference type="Proteomes" id="UP000011715"/>
    </source>
</evidence>
<dbReference type="EnsemblFungi" id="MAPG_04122T0">
    <property type="protein sequence ID" value="MAPG_04122T0"/>
    <property type="gene ID" value="MAPG_04122"/>
</dbReference>
<sequence length="544" mass="59714">MDSLARSLAIGVPGLEPCVASSIPFPVLHGAEFLGVEANWVTNFTTPVSRVLFPEPFLPSTPPLSFCNVTLAHTHPGLHDRILTQVWLPMDDNVVPWNGQFVGVGGGGFQTGLLGGSGGSAAAVALGYSAVTTDGGHTVENIGDPSKWALASEGNVNMHALQNFASVSLADAAVIGKSVTAQFYNREADRSYFVGCSTGGRQALMLAQRYPRLYDGYLSGAPALYFSEFLVTMLRGQVRMAELGYAPPPCEMAEFTRRAVAACDALDGVEDGIISEPEMCFETFDPRKVVGAEFECAELGKKLMLSDKGADIVMTFWDGWKERDEDGNEKRIWDGTGHQIHLNGDIFTIARTECDYSTGEPRCQPAPFQIYMQWLQYFLYATNQPIDITKITTAELGRLLQKSRQLYDSAIRTADPDLSGLREAGGKVLMWHGLSDGVIPFNQSRRYYEDVVAFDQKRVDEYMRYFEAPGVDHCGGGPEGLFPHTIFQALKDWVEKGKKPETLPAQTEPDAGGLRWQRMLCNHPKRAKYDGKGDVRVAASYSCK</sequence>
<keyword evidence="11" id="KW-1185">Reference proteome</keyword>
<name>A0A0C4DVV9_MAGP6</name>
<protein>
    <recommendedName>
        <fullName evidence="8">Carboxylic ester hydrolase</fullName>
        <ecNumber evidence="8">3.1.1.-</ecNumber>
    </recommendedName>
</protein>
<dbReference type="eggNOG" id="ENOG502SH94">
    <property type="taxonomic scope" value="Eukaryota"/>
</dbReference>
<dbReference type="EMBL" id="ADBL01000974">
    <property type="status" value="NOT_ANNOTATED_CDS"/>
    <property type="molecule type" value="Genomic_DNA"/>
</dbReference>
<evidence type="ECO:0000256" key="4">
    <source>
        <dbReference type="ARBA" id="ARBA00022729"/>
    </source>
</evidence>
<dbReference type="OMA" id="YSYWDGC"/>
<keyword evidence="3" id="KW-0479">Metal-binding</keyword>
<dbReference type="InterPro" id="IPR011118">
    <property type="entry name" value="Tannase/feruloyl_esterase"/>
</dbReference>
<reference evidence="10" key="5">
    <citation type="submission" date="2015-06" db="UniProtKB">
        <authorList>
            <consortium name="EnsemblFungi"/>
        </authorList>
    </citation>
    <scope>IDENTIFICATION</scope>
    <source>
        <strain evidence="10">ATCC 64411</strain>
    </source>
</reference>
<dbReference type="GO" id="GO:0030600">
    <property type="term" value="F:feruloyl esterase activity"/>
    <property type="evidence" value="ECO:0007669"/>
    <property type="project" value="UniProtKB-ARBA"/>
</dbReference>
<dbReference type="OrthoDB" id="3039123at2759"/>
<evidence type="ECO:0000313" key="9">
    <source>
        <dbReference type="EMBL" id="KLU85090.1"/>
    </source>
</evidence>
<dbReference type="GO" id="GO:0046872">
    <property type="term" value="F:metal ion binding"/>
    <property type="evidence" value="ECO:0007669"/>
    <property type="project" value="UniProtKB-KW"/>
</dbReference>
<dbReference type="Proteomes" id="UP000011715">
    <property type="component" value="Unassembled WGS sequence"/>
</dbReference>
<evidence type="ECO:0000256" key="3">
    <source>
        <dbReference type="ARBA" id="ARBA00022723"/>
    </source>
</evidence>
<keyword evidence="5 8" id="KW-0378">Hydrolase</keyword>
<keyword evidence="7" id="KW-1015">Disulfide bond</keyword>
<dbReference type="SUPFAM" id="SSF53474">
    <property type="entry name" value="alpha/beta-Hydrolases"/>
    <property type="match status" value="1"/>
</dbReference>
<reference evidence="9" key="3">
    <citation type="submission" date="2011-03" db="EMBL/GenBank/DDBJ databases">
        <title>Annotation of Magnaporthe poae ATCC 64411.</title>
        <authorList>
            <person name="Ma L.-J."/>
            <person name="Dead R."/>
            <person name="Young S.K."/>
            <person name="Zeng Q."/>
            <person name="Gargeya S."/>
            <person name="Fitzgerald M."/>
            <person name="Haas B."/>
            <person name="Abouelleil A."/>
            <person name="Alvarado L."/>
            <person name="Arachchi H.M."/>
            <person name="Berlin A."/>
            <person name="Brown A."/>
            <person name="Chapman S.B."/>
            <person name="Chen Z."/>
            <person name="Dunbar C."/>
            <person name="Freedman E."/>
            <person name="Gearin G."/>
            <person name="Gellesch M."/>
            <person name="Goldberg J."/>
            <person name="Griggs A."/>
            <person name="Gujja S."/>
            <person name="Heiman D."/>
            <person name="Howarth C."/>
            <person name="Larson L."/>
            <person name="Lui A."/>
            <person name="MacDonald P.J.P."/>
            <person name="Mehta T."/>
            <person name="Montmayeur A."/>
            <person name="Murphy C."/>
            <person name="Neiman D."/>
            <person name="Pearson M."/>
            <person name="Priest M."/>
            <person name="Roberts A."/>
            <person name="Saif S."/>
            <person name="Shea T."/>
            <person name="Shenoy N."/>
            <person name="Sisk P."/>
            <person name="Stolte C."/>
            <person name="Sykes S."/>
            <person name="Yandava C."/>
            <person name="Wortman J."/>
            <person name="Nusbaum C."/>
            <person name="Birren B."/>
        </authorList>
    </citation>
    <scope>NUCLEOTIDE SEQUENCE</scope>
    <source>
        <strain evidence="9">ATCC 64411</strain>
    </source>
</reference>
<dbReference type="PANTHER" id="PTHR33938:SF8">
    <property type="entry name" value="CARBOXYLIC ESTER HYDROLASE"/>
    <property type="match status" value="1"/>
</dbReference>
<dbReference type="STRING" id="644358.A0A0C4DVV9"/>